<evidence type="ECO:0000313" key="3">
    <source>
        <dbReference type="Proteomes" id="UP000195072"/>
    </source>
</evidence>
<dbReference type="EMBL" id="JOOZ01000101">
    <property type="protein sequence ID" value="OUL64911.1"/>
    <property type="molecule type" value="Genomic_DNA"/>
</dbReference>
<evidence type="ECO:0000256" key="1">
    <source>
        <dbReference type="SAM" id="MobiDB-lite"/>
    </source>
</evidence>
<feature type="compositionally biased region" description="Basic and acidic residues" evidence="1">
    <location>
        <begin position="63"/>
        <end position="91"/>
    </location>
</feature>
<comment type="caution">
    <text evidence="2">The sequence shown here is derived from an EMBL/GenBank/DDBJ whole genome shotgun (WGS) entry which is preliminary data.</text>
</comment>
<proteinExistence type="predicted"/>
<name>A0A252EEK8_9PROT</name>
<sequence length="130" mass="14780">MASWDFLVSYAPSAVTLKKFAPVPFTSSLDLDPGAVDKKMERTVRTATRDIDRQRFLPTAQRAEIRNGARKSDQAQKTFDKNRRLSQRKTEQNLQRQTGLDRGIAVTRLTATTSRWKALPIHGRVTLHSQ</sequence>
<dbReference type="Proteomes" id="UP000195072">
    <property type="component" value="Unassembled WGS sequence"/>
</dbReference>
<gene>
    <name evidence="2" type="ORF">HK16_00295</name>
</gene>
<dbReference type="AlphaFoldDB" id="A0A252EEK8"/>
<protein>
    <submittedName>
        <fullName evidence="2">Uncharacterized protein</fullName>
    </submittedName>
</protein>
<accession>A0A252EEK8</accession>
<feature type="region of interest" description="Disordered" evidence="1">
    <location>
        <begin position="53"/>
        <end position="99"/>
    </location>
</feature>
<evidence type="ECO:0000313" key="2">
    <source>
        <dbReference type="EMBL" id="OUL64911.1"/>
    </source>
</evidence>
<organism evidence="2 3">
    <name type="scientific">Acetobacter senegalensis</name>
    <dbReference type="NCBI Taxonomy" id="446692"/>
    <lineage>
        <taxon>Bacteria</taxon>
        <taxon>Pseudomonadati</taxon>
        <taxon>Pseudomonadota</taxon>
        <taxon>Alphaproteobacteria</taxon>
        <taxon>Acetobacterales</taxon>
        <taxon>Acetobacteraceae</taxon>
        <taxon>Acetobacter</taxon>
    </lineage>
</organism>
<reference evidence="2 3" key="1">
    <citation type="submission" date="2014-06" db="EMBL/GenBank/DDBJ databases">
        <authorList>
            <person name="Ju J."/>
            <person name="Zhang J."/>
        </authorList>
    </citation>
    <scope>NUCLEOTIDE SEQUENCE [LARGE SCALE GENOMIC DNA]</scope>
    <source>
        <strain evidence="2">DmL_050</strain>
    </source>
</reference>